<evidence type="ECO:0000256" key="3">
    <source>
        <dbReference type="ARBA" id="ARBA00022448"/>
    </source>
</evidence>
<dbReference type="OrthoDB" id="67700at2759"/>
<evidence type="ECO:0000256" key="10">
    <source>
        <dbReference type="ARBA" id="ARBA00023121"/>
    </source>
</evidence>
<evidence type="ECO:0000259" key="13">
    <source>
        <dbReference type="PROSITE" id="PS51847"/>
    </source>
</evidence>
<dbReference type="InterPro" id="IPR031468">
    <property type="entry name" value="SMP_LBD"/>
</dbReference>
<dbReference type="Gene3D" id="2.60.40.150">
    <property type="entry name" value="C2 domain"/>
    <property type="match status" value="2"/>
</dbReference>
<dbReference type="PANTHER" id="PTHR10774:SF149">
    <property type="entry name" value="SYNAPTOTAGMIN-5"/>
    <property type="match status" value="1"/>
</dbReference>
<keyword evidence="3" id="KW-0813">Transport</keyword>
<dbReference type="EMBL" id="JABFUD020000004">
    <property type="protein sequence ID" value="KAI5080729.1"/>
    <property type="molecule type" value="Genomic_DNA"/>
</dbReference>
<feature type="domain" description="C2" evidence="12">
    <location>
        <begin position="175"/>
        <end position="296"/>
    </location>
</feature>
<comment type="subcellular location">
    <subcellularLocation>
        <location evidence="1">Membrane</location>
        <topology evidence="1">Single-pass membrane protein</topology>
    </subcellularLocation>
</comment>
<keyword evidence="5" id="KW-0479">Metal-binding</keyword>
<dbReference type="Pfam" id="PF17047">
    <property type="entry name" value="SMP_LBD"/>
    <property type="match status" value="1"/>
</dbReference>
<evidence type="ECO:0000256" key="4">
    <source>
        <dbReference type="ARBA" id="ARBA00022692"/>
    </source>
</evidence>
<dbReference type="SUPFAM" id="SSF49562">
    <property type="entry name" value="C2 domain (Calcium/lipid-binding domain, CaLB)"/>
    <property type="match status" value="2"/>
</dbReference>
<evidence type="ECO:0000313" key="15">
    <source>
        <dbReference type="Proteomes" id="UP000886520"/>
    </source>
</evidence>
<evidence type="ECO:0000256" key="6">
    <source>
        <dbReference type="ARBA" id="ARBA00022737"/>
    </source>
</evidence>
<organism evidence="14 15">
    <name type="scientific">Adiantum capillus-veneris</name>
    <name type="common">Maidenhair fern</name>
    <dbReference type="NCBI Taxonomy" id="13818"/>
    <lineage>
        <taxon>Eukaryota</taxon>
        <taxon>Viridiplantae</taxon>
        <taxon>Streptophyta</taxon>
        <taxon>Embryophyta</taxon>
        <taxon>Tracheophyta</taxon>
        <taxon>Polypodiopsida</taxon>
        <taxon>Polypodiidae</taxon>
        <taxon>Polypodiales</taxon>
        <taxon>Pteridineae</taxon>
        <taxon>Pteridaceae</taxon>
        <taxon>Vittarioideae</taxon>
        <taxon>Adiantum</taxon>
    </lineage>
</organism>
<accession>A0A9D4V6L1</accession>
<evidence type="ECO:0000256" key="1">
    <source>
        <dbReference type="ARBA" id="ARBA00004167"/>
    </source>
</evidence>
<comment type="caution">
    <text evidence="14">The sequence shown here is derived from an EMBL/GenBank/DDBJ whole genome shotgun (WGS) entry which is preliminary data.</text>
</comment>
<dbReference type="FunFam" id="2.60.40.150:FF:000100">
    <property type="entry name" value="Extended synaptotagmin-2"/>
    <property type="match status" value="1"/>
</dbReference>
<dbReference type="InterPro" id="IPR039010">
    <property type="entry name" value="Synaptotagmin_SMP"/>
</dbReference>
<dbReference type="CDD" id="cd21677">
    <property type="entry name" value="SMP_SYT"/>
    <property type="match status" value="1"/>
</dbReference>
<dbReference type="GO" id="GO:0016020">
    <property type="term" value="C:membrane"/>
    <property type="evidence" value="ECO:0007669"/>
    <property type="project" value="UniProtKB-SubCell"/>
</dbReference>
<dbReference type="InterPro" id="IPR035892">
    <property type="entry name" value="C2_domain_sf"/>
</dbReference>
<evidence type="ECO:0000256" key="7">
    <source>
        <dbReference type="ARBA" id="ARBA00022837"/>
    </source>
</evidence>
<dbReference type="GO" id="GO:0046872">
    <property type="term" value="F:metal ion binding"/>
    <property type="evidence" value="ECO:0007669"/>
    <property type="project" value="UniProtKB-KW"/>
</dbReference>
<feature type="domain" description="C2" evidence="12">
    <location>
        <begin position="363"/>
        <end position="480"/>
    </location>
</feature>
<sequence length="507" mass="56764">MKASWLNQELKRIWPFVDKAASLLLKTLLEPILEQYKPSVFTSLKFQKFTLGTVAPQFGGVRVVASNIGEIVLEVAIQWDGNPSIILAVEPVMGITLPVQVKDVAFTGTFRLMFKPFINEVPGFGAVVYSLQEIEKFDLKLKIVGGDVTSFPGLEGVIEGTIRAAVEDSMLWPARNIIPIVPGDYRDLELRVMGILEVKVVQAKDLKNKDIIGKSDPFARVFIRRISNRVKKTKTINNDIDPIWNEHFKLEVEDLATQKLTIEVLDDEGLQAAQLIGSAQIDLKNLEPEAFEDIWAPLYKASKKHQSLATTRGEVHLELIYHSLDDDVLLDASATNPNFASIPTASTPLTSVEKVITTKLNGLKQTPYKSLMREGAVIRGILQVTVIRGENLVASDFNQHCDPYVVLRMKKSDARKTTKVIPKNLNPEWNQHFDFMVEDAIHDMLLVDVFDHDTFVEKRLGKCAITLTRVLREGEHDAAVQLLGGQSGQIFLKLNWLPPAPPDLQYI</sequence>
<gene>
    <name evidence="14" type="ORF">GOP47_0003912</name>
</gene>
<dbReference type="PANTHER" id="PTHR10774">
    <property type="entry name" value="EXTENDED SYNAPTOTAGMIN-RELATED"/>
    <property type="match status" value="1"/>
</dbReference>
<keyword evidence="7" id="KW-0106">Calcium</keyword>
<keyword evidence="9" id="KW-0445">Lipid transport</keyword>
<dbReference type="PROSITE" id="PS51847">
    <property type="entry name" value="SMP"/>
    <property type="match status" value="1"/>
</dbReference>
<proteinExistence type="inferred from homology"/>
<dbReference type="SMART" id="SM00239">
    <property type="entry name" value="C2"/>
    <property type="match status" value="2"/>
</dbReference>
<dbReference type="Pfam" id="PF00168">
    <property type="entry name" value="C2"/>
    <property type="match status" value="2"/>
</dbReference>
<keyword evidence="4" id="KW-0812">Transmembrane</keyword>
<name>A0A9D4V6L1_ADICA</name>
<evidence type="ECO:0000256" key="8">
    <source>
        <dbReference type="ARBA" id="ARBA00022989"/>
    </source>
</evidence>
<dbReference type="InterPro" id="IPR045050">
    <property type="entry name" value="Synaptotagmin_plant"/>
</dbReference>
<evidence type="ECO:0000256" key="11">
    <source>
        <dbReference type="ARBA" id="ARBA00023136"/>
    </source>
</evidence>
<dbReference type="Proteomes" id="UP000886520">
    <property type="component" value="Chromosome 4"/>
</dbReference>
<evidence type="ECO:0000313" key="14">
    <source>
        <dbReference type="EMBL" id="KAI5080729.1"/>
    </source>
</evidence>
<dbReference type="GO" id="GO:0008289">
    <property type="term" value="F:lipid binding"/>
    <property type="evidence" value="ECO:0007669"/>
    <property type="project" value="UniProtKB-KW"/>
</dbReference>
<keyword evidence="15" id="KW-1185">Reference proteome</keyword>
<dbReference type="PROSITE" id="PS50004">
    <property type="entry name" value="C2"/>
    <property type="match status" value="2"/>
</dbReference>
<evidence type="ECO:0000256" key="5">
    <source>
        <dbReference type="ARBA" id="ARBA00022723"/>
    </source>
</evidence>
<reference evidence="14" key="1">
    <citation type="submission" date="2021-01" db="EMBL/GenBank/DDBJ databases">
        <title>Adiantum capillus-veneris genome.</title>
        <authorList>
            <person name="Fang Y."/>
            <person name="Liao Q."/>
        </authorList>
    </citation>
    <scope>NUCLEOTIDE SEQUENCE</scope>
    <source>
        <strain evidence="14">H3</strain>
        <tissue evidence="14">Leaf</tissue>
    </source>
</reference>
<dbReference type="AlphaFoldDB" id="A0A9D4V6L1"/>
<evidence type="ECO:0000256" key="2">
    <source>
        <dbReference type="ARBA" id="ARBA00006996"/>
    </source>
</evidence>
<evidence type="ECO:0000259" key="12">
    <source>
        <dbReference type="PROSITE" id="PS50004"/>
    </source>
</evidence>
<dbReference type="InterPro" id="IPR000008">
    <property type="entry name" value="C2_dom"/>
</dbReference>
<evidence type="ECO:0000256" key="9">
    <source>
        <dbReference type="ARBA" id="ARBA00023055"/>
    </source>
</evidence>
<dbReference type="GO" id="GO:0005783">
    <property type="term" value="C:endoplasmic reticulum"/>
    <property type="evidence" value="ECO:0007669"/>
    <property type="project" value="TreeGrafter"/>
</dbReference>
<protein>
    <submittedName>
        <fullName evidence="14">Uncharacterized protein</fullName>
    </submittedName>
</protein>
<feature type="domain" description="SMP-LTD" evidence="13">
    <location>
        <begin position="1"/>
        <end position="181"/>
    </location>
</feature>
<comment type="similarity">
    <text evidence="2">Belongs to the synaptotagmin family.</text>
</comment>
<keyword evidence="8" id="KW-1133">Transmembrane helix</keyword>
<keyword evidence="10" id="KW-0446">Lipid-binding</keyword>
<keyword evidence="6" id="KW-0677">Repeat</keyword>
<dbReference type="SMR" id="A0A9D4V6L1"/>
<dbReference type="GO" id="GO:0006869">
    <property type="term" value="P:lipid transport"/>
    <property type="evidence" value="ECO:0007669"/>
    <property type="project" value="UniProtKB-KW"/>
</dbReference>
<keyword evidence="11" id="KW-0472">Membrane</keyword>
<dbReference type="CDD" id="cd00030">
    <property type="entry name" value="C2"/>
    <property type="match status" value="2"/>
</dbReference>